<evidence type="ECO:0000256" key="1">
    <source>
        <dbReference type="ARBA" id="ARBA00022559"/>
    </source>
</evidence>
<keyword evidence="8" id="KW-1185">Reference proteome</keyword>
<dbReference type="PANTHER" id="PTHR43110:SF1">
    <property type="entry name" value="THIOL PEROXIDASE"/>
    <property type="match status" value="1"/>
</dbReference>
<gene>
    <name evidence="5" type="primary">tpx</name>
    <name evidence="7" type="ORF">JOC73_001551</name>
</gene>
<keyword evidence="1 5" id="KW-0575">Peroxidase</keyword>
<keyword evidence="5 7" id="KW-0560">Oxidoreductase</keyword>
<evidence type="ECO:0000256" key="3">
    <source>
        <dbReference type="ARBA" id="ARBA00023157"/>
    </source>
</evidence>
<comment type="caution">
    <text evidence="7">The sequence shown here is derived from an EMBL/GenBank/DDBJ whole genome shotgun (WGS) entry which is preliminary data.</text>
</comment>
<dbReference type="CDD" id="cd03014">
    <property type="entry name" value="PRX_Atyp2cys"/>
    <property type="match status" value="1"/>
</dbReference>
<comment type="similarity">
    <text evidence="5">Belongs to the peroxiredoxin family. Tpx subfamily.</text>
</comment>
<comment type="subunit">
    <text evidence="5">Homodimer.</text>
</comment>
<evidence type="ECO:0000313" key="8">
    <source>
        <dbReference type="Proteomes" id="UP001314796"/>
    </source>
</evidence>
<evidence type="ECO:0000256" key="4">
    <source>
        <dbReference type="ARBA" id="ARBA00023284"/>
    </source>
</evidence>
<dbReference type="SUPFAM" id="SSF52833">
    <property type="entry name" value="Thioredoxin-like"/>
    <property type="match status" value="1"/>
</dbReference>
<dbReference type="NCBIfam" id="NF001808">
    <property type="entry name" value="PRK00522.1"/>
    <property type="match status" value="1"/>
</dbReference>
<dbReference type="GO" id="GO:0140824">
    <property type="term" value="F:thioredoxin-dependent peroxiredoxin activity"/>
    <property type="evidence" value="ECO:0007669"/>
    <property type="project" value="UniProtKB-EC"/>
</dbReference>
<accession>A0ABS2NQ14</accession>
<dbReference type="InterPro" id="IPR013740">
    <property type="entry name" value="Redoxin"/>
</dbReference>
<comment type="function">
    <text evidence="5">Thiol-specific peroxidase that catalyzes the reduction of hydrogen peroxide and organic hydroperoxides to water and alcohols, respectively. Plays a role in cell protection against oxidative stress by detoxifying peroxides.</text>
</comment>
<dbReference type="InterPro" id="IPR036249">
    <property type="entry name" value="Thioredoxin-like_sf"/>
</dbReference>
<comment type="catalytic activity">
    <reaction evidence="5">
        <text>a hydroperoxide + [thioredoxin]-dithiol = an alcohol + [thioredoxin]-disulfide + H2O</text>
        <dbReference type="Rhea" id="RHEA:62620"/>
        <dbReference type="Rhea" id="RHEA-COMP:10698"/>
        <dbReference type="Rhea" id="RHEA-COMP:10700"/>
        <dbReference type="ChEBI" id="CHEBI:15377"/>
        <dbReference type="ChEBI" id="CHEBI:29950"/>
        <dbReference type="ChEBI" id="CHEBI:30879"/>
        <dbReference type="ChEBI" id="CHEBI:35924"/>
        <dbReference type="ChEBI" id="CHEBI:50058"/>
        <dbReference type="EC" id="1.11.1.24"/>
    </reaction>
</comment>
<reference evidence="7 8" key="1">
    <citation type="submission" date="2021-01" db="EMBL/GenBank/DDBJ databases">
        <title>Genomic Encyclopedia of Type Strains, Phase IV (KMG-IV): sequencing the most valuable type-strain genomes for metagenomic binning, comparative biology and taxonomic classification.</title>
        <authorList>
            <person name="Goeker M."/>
        </authorList>
    </citation>
    <scope>NUCLEOTIDE SEQUENCE [LARGE SCALE GENOMIC DNA]</scope>
    <source>
        <strain evidence="7 8">DSM 25890</strain>
    </source>
</reference>
<feature type="active site" description="Cysteine sulfenic acid (-SOH) intermediate" evidence="5">
    <location>
        <position position="64"/>
    </location>
</feature>
<keyword evidence="3 5" id="KW-1015">Disulfide bond</keyword>
<sequence length="169" mass="18644">MERRNNFVTMKGNPVTLLGTEIKVGSIAPDFTAVTKELQPFALSDLNGKVKLISIVPSIDTGVCDLQTMTFNEEAGKLKNVAVITISMDLPFALGRYCATKGIENSVTLSDHRDASFGKAYGFLIDELRLLTRGVLVIDENNVVKHVEYVKEITEHPDYDRALDVVSKL</sequence>
<feature type="disulfide bond" description="Redox-active" evidence="5">
    <location>
        <begin position="64"/>
        <end position="98"/>
    </location>
</feature>
<name>A0ABS2NQ14_9FIRM</name>
<feature type="domain" description="Thioredoxin" evidence="6">
    <location>
        <begin position="22"/>
        <end position="169"/>
    </location>
</feature>
<dbReference type="PANTHER" id="PTHR43110">
    <property type="entry name" value="THIOL PEROXIDASE"/>
    <property type="match status" value="1"/>
</dbReference>
<evidence type="ECO:0000256" key="5">
    <source>
        <dbReference type="HAMAP-Rule" id="MF_00269"/>
    </source>
</evidence>
<keyword evidence="2 5" id="KW-0049">Antioxidant</keyword>
<comment type="miscellaneous">
    <text evidence="5">The active site is a conserved redox-active cysteine residue, the peroxidatic cysteine (C(P)), which makes the nucleophilic attack on the peroxide substrate. The peroxide oxidizes the C(P)-SH to cysteine sulfenic acid (C(P)-SOH), which then reacts with another cysteine residue, the resolving cysteine (C(R)), to form a disulfide bridge. The disulfide is subsequently reduced by an appropriate electron donor to complete the catalytic cycle. In this atypical 2-Cys peroxiredoxin, C(R) is present in the same subunit to form an intramolecular disulfide. The disulfide is subsequently reduced by thioredoxin.</text>
</comment>
<dbReference type="EC" id="1.11.1.24" evidence="5"/>
<dbReference type="InterPro" id="IPR002065">
    <property type="entry name" value="TPX"/>
</dbReference>
<dbReference type="HAMAP" id="MF_00269">
    <property type="entry name" value="Tpx"/>
    <property type="match status" value="1"/>
</dbReference>
<dbReference type="RefSeq" id="WP_204401716.1">
    <property type="nucleotide sequence ID" value="NZ_JAFBEE010000008.1"/>
</dbReference>
<dbReference type="Proteomes" id="UP001314796">
    <property type="component" value="Unassembled WGS sequence"/>
</dbReference>
<evidence type="ECO:0000256" key="2">
    <source>
        <dbReference type="ARBA" id="ARBA00022862"/>
    </source>
</evidence>
<proteinExistence type="inferred from homology"/>
<dbReference type="Gene3D" id="3.40.30.10">
    <property type="entry name" value="Glutaredoxin"/>
    <property type="match status" value="1"/>
</dbReference>
<dbReference type="InterPro" id="IPR013766">
    <property type="entry name" value="Thioredoxin_domain"/>
</dbReference>
<keyword evidence="4 5" id="KW-0676">Redox-active center</keyword>
<dbReference type="PROSITE" id="PS51352">
    <property type="entry name" value="THIOREDOXIN_2"/>
    <property type="match status" value="1"/>
</dbReference>
<evidence type="ECO:0000313" key="7">
    <source>
        <dbReference type="EMBL" id="MBM7614989.1"/>
    </source>
</evidence>
<evidence type="ECO:0000259" key="6">
    <source>
        <dbReference type="PROSITE" id="PS51352"/>
    </source>
</evidence>
<organism evidence="7 8">
    <name type="scientific">Alkaliphilus hydrothermalis</name>
    <dbReference type="NCBI Taxonomy" id="1482730"/>
    <lineage>
        <taxon>Bacteria</taxon>
        <taxon>Bacillati</taxon>
        <taxon>Bacillota</taxon>
        <taxon>Clostridia</taxon>
        <taxon>Peptostreptococcales</taxon>
        <taxon>Natronincolaceae</taxon>
        <taxon>Alkaliphilus</taxon>
    </lineage>
</organism>
<dbReference type="InterPro" id="IPR050455">
    <property type="entry name" value="Tpx_Peroxidase_subfamily"/>
</dbReference>
<protein>
    <recommendedName>
        <fullName evidence="5">Thiol peroxidase</fullName>
        <shortName evidence="5">Tpx</shortName>
        <ecNumber evidence="5">1.11.1.24</ecNumber>
    </recommendedName>
    <alternativeName>
        <fullName evidence="5">Peroxiredoxin tpx</fullName>
        <shortName evidence="5">Prx</shortName>
    </alternativeName>
    <alternativeName>
        <fullName evidence="5">Thioredoxin peroxidase</fullName>
    </alternativeName>
    <alternativeName>
        <fullName evidence="5">Thioredoxin-dependent peroxiredoxin</fullName>
    </alternativeName>
</protein>
<dbReference type="EMBL" id="JAFBEE010000008">
    <property type="protein sequence ID" value="MBM7614989.1"/>
    <property type="molecule type" value="Genomic_DNA"/>
</dbReference>
<dbReference type="Pfam" id="PF08534">
    <property type="entry name" value="Redoxin"/>
    <property type="match status" value="1"/>
</dbReference>